<evidence type="ECO:0000259" key="2">
    <source>
        <dbReference type="PROSITE" id="PS50894"/>
    </source>
</evidence>
<evidence type="ECO:0000256" key="1">
    <source>
        <dbReference type="PROSITE-ProRule" id="PRU00110"/>
    </source>
</evidence>
<dbReference type="RefSeq" id="WP_146651264.1">
    <property type="nucleotide sequence ID" value="NZ_CP012333.1"/>
</dbReference>
<dbReference type="Proteomes" id="UP000064967">
    <property type="component" value="Chromosome"/>
</dbReference>
<dbReference type="GO" id="GO:0000160">
    <property type="term" value="P:phosphorelay signal transduction system"/>
    <property type="evidence" value="ECO:0007669"/>
    <property type="project" value="InterPro"/>
</dbReference>
<feature type="domain" description="HPt" evidence="2">
    <location>
        <begin position="2"/>
        <end position="100"/>
    </location>
</feature>
<dbReference type="KEGG" id="llu:AKJ09_06548"/>
<dbReference type="PROSITE" id="PS50894">
    <property type="entry name" value="HPT"/>
    <property type="match status" value="1"/>
</dbReference>
<dbReference type="GO" id="GO:0004672">
    <property type="term" value="F:protein kinase activity"/>
    <property type="evidence" value="ECO:0007669"/>
    <property type="project" value="UniProtKB-ARBA"/>
</dbReference>
<dbReference type="InterPro" id="IPR008207">
    <property type="entry name" value="Sig_transdc_His_kin_Hpt_dom"/>
</dbReference>
<dbReference type="SUPFAM" id="SSF47226">
    <property type="entry name" value="Histidine-containing phosphotransfer domain, HPT domain"/>
    <property type="match status" value="2"/>
</dbReference>
<keyword evidence="1" id="KW-0597">Phosphoprotein</keyword>
<protein>
    <recommendedName>
        <fullName evidence="2">HPt domain-containing protein</fullName>
    </recommendedName>
</protein>
<dbReference type="InterPro" id="IPR036641">
    <property type="entry name" value="HPT_dom_sf"/>
</dbReference>
<feature type="modified residue" description="Phosphohistidine" evidence="1">
    <location>
        <position position="44"/>
    </location>
</feature>
<dbReference type="Gene3D" id="1.20.120.160">
    <property type="entry name" value="HPT domain"/>
    <property type="match status" value="1"/>
</dbReference>
<reference evidence="3 4" key="1">
    <citation type="submission" date="2015-08" db="EMBL/GenBank/DDBJ databases">
        <authorList>
            <person name="Babu N.S."/>
            <person name="Beckwith C.J."/>
            <person name="Beseler K.G."/>
            <person name="Brison A."/>
            <person name="Carone J.V."/>
            <person name="Caskin T.P."/>
            <person name="Diamond M."/>
            <person name="Durham M.E."/>
            <person name="Foxe J.M."/>
            <person name="Go M."/>
            <person name="Henderson B.A."/>
            <person name="Jones I.B."/>
            <person name="McGettigan J.A."/>
            <person name="Micheletti S.J."/>
            <person name="Nasrallah M.E."/>
            <person name="Ortiz D."/>
            <person name="Piller C.R."/>
            <person name="Privatt S.R."/>
            <person name="Schneider S.L."/>
            <person name="Sharp S."/>
            <person name="Smith T.C."/>
            <person name="Stanton J.D."/>
            <person name="Ullery H.E."/>
            <person name="Wilson R.J."/>
            <person name="Serrano M.G."/>
            <person name="Buck G."/>
            <person name="Lee V."/>
            <person name="Wang Y."/>
            <person name="Carvalho R."/>
            <person name="Voegtly L."/>
            <person name="Shi R."/>
            <person name="Duckworth R."/>
            <person name="Johnson A."/>
            <person name="Loviza R."/>
            <person name="Walstead R."/>
            <person name="Shah Z."/>
            <person name="Kiflezghi M."/>
            <person name="Wade K."/>
            <person name="Ball S.L."/>
            <person name="Bradley K.W."/>
            <person name="Asai D.J."/>
            <person name="Bowman C.A."/>
            <person name="Russell D.A."/>
            <person name="Pope W.H."/>
            <person name="Jacobs-Sera D."/>
            <person name="Hendrix R.W."/>
            <person name="Hatfull G.F."/>
        </authorList>
    </citation>
    <scope>NUCLEOTIDE SEQUENCE [LARGE SCALE GENOMIC DNA]</scope>
    <source>
        <strain evidence="3 4">DSM 27648</strain>
    </source>
</reference>
<proteinExistence type="predicted"/>
<dbReference type="Pfam" id="PF01627">
    <property type="entry name" value="Hpt"/>
    <property type="match status" value="1"/>
</dbReference>
<keyword evidence="4" id="KW-1185">Reference proteome</keyword>
<dbReference type="EMBL" id="CP012333">
    <property type="protein sequence ID" value="AKU99884.1"/>
    <property type="molecule type" value="Genomic_DNA"/>
</dbReference>
<accession>A0A0K1Q3D9</accession>
<name>A0A0K1Q3D9_9BACT</name>
<dbReference type="STRING" id="1391654.AKJ09_06548"/>
<gene>
    <name evidence="3" type="ORF">AKJ09_06548</name>
</gene>
<organism evidence="3 4">
    <name type="scientific">Labilithrix luteola</name>
    <dbReference type="NCBI Taxonomy" id="1391654"/>
    <lineage>
        <taxon>Bacteria</taxon>
        <taxon>Pseudomonadati</taxon>
        <taxon>Myxococcota</taxon>
        <taxon>Polyangia</taxon>
        <taxon>Polyangiales</taxon>
        <taxon>Labilitrichaceae</taxon>
        <taxon>Labilithrix</taxon>
    </lineage>
</organism>
<evidence type="ECO:0000313" key="4">
    <source>
        <dbReference type="Proteomes" id="UP000064967"/>
    </source>
</evidence>
<evidence type="ECO:0000313" key="3">
    <source>
        <dbReference type="EMBL" id="AKU99884.1"/>
    </source>
</evidence>
<sequence length="207" mass="22451">MTEDKSKKYFGQFAALARERLDRAQKNLGPPAAPPEEIVVRELHSLGDEAELLGLRDIITFAREAEHAARTSRQDEATMHEWKAKLLVAIGRLEAAIRAAEQPAQPSAKASALREKFRAQFAQSATKRYERAASLLSGAGDQAPLDNVASELHTLGGEAALVGSADIATLSRIAEDAAHRNDRRVLRHALDQLEVAIFAEDVPGAVT</sequence>
<dbReference type="AlphaFoldDB" id="A0A0K1Q3D9"/>